<sequence>MKHINTYLSKVGKSRSFLTIFCSVAILGNVFAQQISLEESKEAALKHSNAIKNGLLTIEKSEAFKREMVANYFPNVEASALGLYAPNDLIGPIDGFLPNGIDNLYNASATATEVIYAGGKIRNSNALADIQLETSQIRAEQAVDSVLLVTENKFWQLVQIQEQQKVVETNEIYLDELLKQQQDLLEAGLIAKNQLLQVKVNRSELLLNKSRLENMRKLALLDFSLYVGVAYSPNMKAAADFDQTIVPDFMYTEPDMDLTGNSNYELLEKSITASSLQTKMAKADMLPSLAVGVSAVEFGAFDDDLDSQFTGFAFGSLSIPISDWWGGGKQRLKQERIQEEIAQNNRMDGIDQLKVAITQSWYDLLNAHEQIQYALENKQLAEENLKVNRDNYDNGLSNITDLLDAQAMAQNAQSTLIDAYTNYENKEITYLYRTDQLVVPTLESLKQ</sequence>
<name>A0A1H4R8M4_9FLAO</name>
<evidence type="ECO:0000256" key="4">
    <source>
        <dbReference type="ARBA" id="ARBA00022452"/>
    </source>
</evidence>
<keyword evidence="4" id="KW-1134">Transmembrane beta strand</keyword>
<protein>
    <submittedName>
        <fullName evidence="8">Outer membrane protein TolC</fullName>
    </submittedName>
</protein>
<dbReference type="Proteomes" id="UP000183038">
    <property type="component" value="Unassembled WGS sequence"/>
</dbReference>
<evidence type="ECO:0000313" key="8">
    <source>
        <dbReference type="EMBL" id="SEC28260.1"/>
    </source>
</evidence>
<comment type="subcellular location">
    <subcellularLocation>
        <location evidence="1">Cell outer membrane</location>
    </subcellularLocation>
</comment>
<dbReference type="PANTHER" id="PTHR30026:SF20">
    <property type="entry name" value="OUTER MEMBRANE PROTEIN TOLC"/>
    <property type="match status" value="1"/>
</dbReference>
<dbReference type="InterPro" id="IPR003423">
    <property type="entry name" value="OMP_efflux"/>
</dbReference>
<dbReference type="SUPFAM" id="SSF56954">
    <property type="entry name" value="Outer membrane efflux proteins (OEP)"/>
    <property type="match status" value="1"/>
</dbReference>
<organism evidence="8 9">
    <name type="scientific">Maribacter dokdonensis</name>
    <dbReference type="NCBI Taxonomy" id="320912"/>
    <lineage>
        <taxon>Bacteria</taxon>
        <taxon>Pseudomonadati</taxon>
        <taxon>Bacteroidota</taxon>
        <taxon>Flavobacteriia</taxon>
        <taxon>Flavobacteriales</taxon>
        <taxon>Flavobacteriaceae</taxon>
        <taxon>Maribacter</taxon>
    </lineage>
</organism>
<keyword evidence="6" id="KW-0472">Membrane</keyword>
<dbReference type="GO" id="GO:1990281">
    <property type="term" value="C:efflux pump complex"/>
    <property type="evidence" value="ECO:0007669"/>
    <property type="project" value="TreeGrafter"/>
</dbReference>
<dbReference type="AlphaFoldDB" id="A0A1H4R8M4"/>
<dbReference type="InterPro" id="IPR051906">
    <property type="entry name" value="TolC-like"/>
</dbReference>
<keyword evidence="7" id="KW-0998">Cell outer membrane</keyword>
<dbReference type="OrthoDB" id="9807719at2"/>
<dbReference type="RefSeq" id="WP_083365643.1">
    <property type="nucleotide sequence ID" value="NZ_FNTB01000001.1"/>
</dbReference>
<gene>
    <name evidence="8" type="ORF">SAMN05192540_2795</name>
</gene>
<keyword evidence="5" id="KW-0812">Transmembrane</keyword>
<dbReference type="GO" id="GO:0009279">
    <property type="term" value="C:cell outer membrane"/>
    <property type="evidence" value="ECO:0007669"/>
    <property type="project" value="UniProtKB-SubCell"/>
</dbReference>
<comment type="similarity">
    <text evidence="2">Belongs to the outer membrane factor (OMF) (TC 1.B.17) family.</text>
</comment>
<dbReference type="GO" id="GO:0015288">
    <property type="term" value="F:porin activity"/>
    <property type="evidence" value="ECO:0007669"/>
    <property type="project" value="TreeGrafter"/>
</dbReference>
<evidence type="ECO:0000256" key="1">
    <source>
        <dbReference type="ARBA" id="ARBA00004442"/>
    </source>
</evidence>
<evidence type="ECO:0000313" key="9">
    <source>
        <dbReference type="Proteomes" id="UP000183038"/>
    </source>
</evidence>
<proteinExistence type="inferred from homology"/>
<dbReference type="Gene3D" id="1.20.1600.10">
    <property type="entry name" value="Outer membrane efflux proteins (OEP)"/>
    <property type="match status" value="1"/>
</dbReference>
<accession>A0A1H4R8M4</accession>
<evidence type="ECO:0000256" key="2">
    <source>
        <dbReference type="ARBA" id="ARBA00007613"/>
    </source>
</evidence>
<evidence type="ECO:0000256" key="5">
    <source>
        <dbReference type="ARBA" id="ARBA00022692"/>
    </source>
</evidence>
<evidence type="ECO:0000256" key="3">
    <source>
        <dbReference type="ARBA" id="ARBA00022448"/>
    </source>
</evidence>
<reference evidence="8 9" key="1">
    <citation type="submission" date="2016-10" db="EMBL/GenBank/DDBJ databases">
        <authorList>
            <person name="de Groot N.N."/>
        </authorList>
    </citation>
    <scope>NUCLEOTIDE SEQUENCE [LARGE SCALE GENOMIC DNA]</scope>
    <source>
        <strain evidence="8 9">MAR_2009_71</strain>
    </source>
</reference>
<keyword evidence="3" id="KW-0813">Transport</keyword>
<dbReference type="Pfam" id="PF02321">
    <property type="entry name" value="OEP"/>
    <property type="match status" value="1"/>
</dbReference>
<evidence type="ECO:0000256" key="6">
    <source>
        <dbReference type="ARBA" id="ARBA00023136"/>
    </source>
</evidence>
<dbReference type="PANTHER" id="PTHR30026">
    <property type="entry name" value="OUTER MEMBRANE PROTEIN TOLC"/>
    <property type="match status" value="1"/>
</dbReference>
<dbReference type="GO" id="GO:0015562">
    <property type="term" value="F:efflux transmembrane transporter activity"/>
    <property type="evidence" value="ECO:0007669"/>
    <property type="project" value="InterPro"/>
</dbReference>
<dbReference type="EMBL" id="FNTB01000001">
    <property type="protein sequence ID" value="SEC28260.1"/>
    <property type="molecule type" value="Genomic_DNA"/>
</dbReference>
<evidence type="ECO:0000256" key="7">
    <source>
        <dbReference type="ARBA" id="ARBA00023237"/>
    </source>
</evidence>